<feature type="transmembrane region" description="Helical" evidence="2">
    <location>
        <begin position="127"/>
        <end position="146"/>
    </location>
</feature>
<dbReference type="AlphaFoldDB" id="A0A0D3JRF5"/>
<dbReference type="PaxDb" id="2903-EOD26090"/>
<keyword evidence="2" id="KW-1133">Transmembrane helix</keyword>
<dbReference type="Proteomes" id="UP000013827">
    <property type="component" value="Unassembled WGS sequence"/>
</dbReference>
<feature type="transmembrane region" description="Helical" evidence="2">
    <location>
        <begin position="343"/>
        <end position="363"/>
    </location>
</feature>
<reference evidence="3" key="2">
    <citation type="submission" date="2024-10" db="UniProtKB">
        <authorList>
            <consortium name="EnsemblProtists"/>
        </authorList>
    </citation>
    <scope>IDENTIFICATION</scope>
</reference>
<dbReference type="KEGG" id="ehx:EMIHUDRAFT_469056"/>
<feature type="transmembrane region" description="Helical" evidence="2">
    <location>
        <begin position="375"/>
        <end position="395"/>
    </location>
</feature>
<sequence length="414" mass="45074">MADEEQGVTEDDEKVTEDRATMTPKLRGRLLECTSCGLMPASREKRGCCHHLVAGTDGDVSEVVTWVWNSELPQFAAMPKITLGPDVDTSGTTDYTSHGTAFGMPLTPRHTARSGSLSTGHVCNQPVLLSVTIVMLQSLLVFAMLFTEFFNEVDDYSTTSAIETMFDFKWDTLPGLAQCAATVVSLLLLPSFMVVSLAHLKGVQELPYQRLLLHTAWASTHTYGCSGHPPKLLIVAWIAHLTLLVTTVLPTLIFVTAAAVATSSDQVLLLGVVSSFVMSIDEKGLDIITFMAPKTKSSIGVLVVTPDAAWVAAAKPRQAALVMFVFEFALIILIAVVPRYWEAWLLFPLGVALLGVFQFFFVPFGTGTRGYTRQIMGCCFLINLGIQIAVLWPFLTGQDDLASRIVSAALDEDY</sequence>
<keyword evidence="4" id="KW-1185">Reference proteome</keyword>
<feature type="transmembrane region" description="Helical" evidence="2">
    <location>
        <begin position="319"/>
        <end position="337"/>
    </location>
</feature>
<keyword evidence="2" id="KW-0812">Transmembrane</keyword>
<feature type="region of interest" description="Disordered" evidence="1">
    <location>
        <begin position="1"/>
        <end position="23"/>
    </location>
</feature>
<proteinExistence type="predicted"/>
<evidence type="ECO:0000256" key="1">
    <source>
        <dbReference type="SAM" id="MobiDB-lite"/>
    </source>
</evidence>
<evidence type="ECO:0000256" key="2">
    <source>
        <dbReference type="SAM" id="Phobius"/>
    </source>
</evidence>
<feature type="compositionally biased region" description="Acidic residues" evidence="1">
    <location>
        <begin position="1"/>
        <end position="15"/>
    </location>
</feature>
<name>A0A0D3JRF5_EMIH1</name>
<protein>
    <submittedName>
        <fullName evidence="3">Uncharacterized protein</fullName>
    </submittedName>
</protein>
<dbReference type="EnsemblProtists" id="EOD26090">
    <property type="protein sequence ID" value="EOD26090"/>
    <property type="gene ID" value="EMIHUDRAFT_469056"/>
</dbReference>
<dbReference type="HOGENOM" id="CLU_664690_0_0_1"/>
<reference evidence="4" key="1">
    <citation type="journal article" date="2013" name="Nature">
        <title>Pan genome of the phytoplankton Emiliania underpins its global distribution.</title>
        <authorList>
            <person name="Read B.A."/>
            <person name="Kegel J."/>
            <person name="Klute M.J."/>
            <person name="Kuo A."/>
            <person name="Lefebvre S.C."/>
            <person name="Maumus F."/>
            <person name="Mayer C."/>
            <person name="Miller J."/>
            <person name="Monier A."/>
            <person name="Salamov A."/>
            <person name="Young J."/>
            <person name="Aguilar M."/>
            <person name="Claverie J.M."/>
            <person name="Frickenhaus S."/>
            <person name="Gonzalez K."/>
            <person name="Herman E.K."/>
            <person name="Lin Y.C."/>
            <person name="Napier J."/>
            <person name="Ogata H."/>
            <person name="Sarno A.F."/>
            <person name="Shmutz J."/>
            <person name="Schroeder D."/>
            <person name="de Vargas C."/>
            <person name="Verret F."/>
            <person name="von Dassow P."/>
            <person name="Valentin K."/>
            <person name="Van de Peer Y."/>
            <person name="Wheeler G."/>
            <person name="Dacks J.B."/>
            <person name="Delwiche C.F."/>
            <person name="Dyhrman S.T."/>
            <person name="Glockner G."/>
            <person name="John U."/>
            <person name="Richards T."/>
            <person name="Worden A.Z."/>
            <person name="Zhang X."/>
            <person name="Grigoriev I.V."/>
            <person name="Allen A.E."/>
            <person name="Bidle K."/>
            <person name="Borodovsky M."/>
            <person name="Bowler C."/>
            <person name="Brownlee C."/>
            <person name="Cock J.M."/>
            <person name="Elias M."/>
            <person name="Gladyshev V.N."/>
            <person name="Groth M."/>
            <person name="Guda C."/>
            <person name="Hadaegh A."/>
            <person name="Iglesias-Rodriguez M.D."/>
            <person name="Jenkins J."/>
            <person name="Jones B.M."/>
            <person name="Lawson T."/>
            <person name="Leese F."/>
            <person name="Lindquist E."/>
            <person name="Lobanov A."/>
            <person name="Lomsadze A."/>
            <person name="Malik S.B."/>
            <person name="Marsh M.E."/>
            <person name="Mackinder L."/>
            <person name="Mock T."/>
            <person name="Mueller-Roeber B."/>
            <person name="Pagarete A."/>
            <person name="Parker M."/>
            <person name="Probert I."/>
            <person name="Quesneville H."/>
            <person name="Raines C."/>
            <person name="Rensing S.A."/>
            <person name="Riano-Pachon D.M."/>
            <person name="Richier S."/>
            <person name="Rokitta S."/>
            <person name="Shiraiwa Y."/>
            <person name="Soanes D.M."/>
            <person name="van der Giezen M."/>
            <person name="Wahlund T.M."/>
            <person name="Williams B."/>
            <person name="Wilson W."/>
            <person name="Wolfe G."/>
            <person name="Wurch L.L."/>
        </authorList>
    </citation>
    <scope>NUCLEOTIDE SEQUENCE</scope>
</reference>
<keyword evidence="2" id="KW-0472">Membrane</keyword>
<dbReference type="GeneID" id="17271634"/>
<accession>A0A0D3JRF5</accession>
<feature type="transmembrane region" description="Helical" evidence="2">
    <location>
        <begin position="232"/>
        <end position="261"/>
    </location>
</feature>
<evidence type="ECO:0000313" key="3">
    <source>
        <dbReference type="EnsemblProtists" id="EOD26090"/>
    </source>
</evidence>
<evidence type="ECO:0000313" key="4">
    <source>
        <dbReference type="Proteomes" id="UP000013827"/>
    </source>
</evidence>
<dbReference type="RefSeq" id="XP_005778519.1">
    <property type="nucleotide sequence ID" value="XM_005778462.1"/>
</dbReference>
<organism evidence="3 4">
    <name type="scientific">Emiliania huxleyi (strain CCMP1516)</name>
    <dbReference type="NCBI Taxonomy" id="280463"/>
    <lineage>
        <taxon>Eukaryota</taxon>
        <taxon>Haptista</taxon>
        <taxon>Haptophyta</taxon>
        <taxon>Prymnesiophyceae</taxon>
        <taxon>Isochrysidales</taxon>
        <taxon>Noelaerhabdaceae</taxon>
        <taxon>Emiliania</taxon>
    </lineage>
</organism>